<evidence type="ECO:0008006" key="2">
    <source>
        <dbReference type="Google" id="ProtNLM"/>
    </source>
</evidence>
<feature type="non-terminal residue" evidence="1">
    <location>
        <position position="67"/>
    </location>
</feature>
<proteinExistence type="predicted"/>
<organism evidence="1">
    <name type="scientific">marine metagenome</name>
    <dbReference type="NCBI Taxonomy" id="408172"/>
    <lineage>
        <taxon>unclassified sequences</taxon>
        <taxon>metagenomes</taxon>
        <taxon>ecological metagenomes</taxon>
    </lineage>
</organism>
<evidence type="ECO:0000313" key="1">
    <source>
        <dbReference type="EMBL" id="SVC68937.1"/>
    </source>
</evidence>
<gene>
    <name evidence="1" type="ORF">METZ01_LOCUS321791</name>
</gene>
<name>A0A382P7X8_9ZZZZ</name>
<protein>
    <recommendedName>
        <fullName evidence="2">N-acetyltransferase domain-containing protein</fullName>
    </recommendedName>
</protein>
<dbReference type="EMBL" id="UINC01105185">
    <property type="protein sequence ID" value="SVC68937.1"/>
    <property type="molecule type" value="Genomic_DNA"/>
</dbReference>
<accession>A0A382P7X8</accession>
<sequence length="67" mass="8099">MKKNQIKLKLISKSDYRFLYNLLKERDSRANISHKKMPTYNEHLKFIRSKPYAKWYIAEFGAFKIAS</sequence>
<dbReference type="AlphaFoldDB" id="A0A382P7X8"/>
<reference evidence="1" key="1">
    <citation type="submission" date="2018-05" db="EMBL/GenBank/DDBJ databases">
        <authorList>
            <person name="Lanie J.A."/>
            <person name="Ng W.-L."/>
            <person name="Kazmierczak K.M."/>
            <person name="Andrzejewski T.M."/>
            <person name="Davidsen T.M."/>
            <person name="Wayne K.J."/>
            <person name="Tettelin H."/>
            <person name="Glass J.I."/>
            <person name="Rusch D."/>
            <person name="Podicherti R."/>
            <person name="Tsui H.-C.T."/>
            <person name="Winkler M.E."/>
        </authorList>
    </citation>
    <scope>NUCLEOTIDE SEQUENCE</scope>
</reference>